<evidence type="ECO:0000313" key="5">
    <source>
        <dbReference type="Proteomes" id="UP001589865"/>
    </source>
</evidence>
<protein>
    <submittedName>
        <fullName evidence="4">OmpA family protein</fullName>
    </submittedName>
</protein>
<keyword evidence="2" id="KW-0732">Signal</keyword>
<dbReference type="CDD" id="cd07185">
    <property type="entry name" value="OmpA_C-like"/>
    <property type="match status" value="1"/>
</dbReference>
<keyword evidence="1" id="KW-0472">Membrane</keyword>
<evidence type="ECO:0000256" key="1">
    <source>
        <dbReference type="PROSITE-ProRule" id="PRU00473"/>
    </source>
</evidence>
<feature type="signal peptide" evidence="2">
    <location>
        <begin position="1"/>
        <end position="16"/>
    </location>
</feature>
<dbReference type="PANTHER" id="PTHR30329">
    <property type="entry name" value="STATOR ELEMENT OF FLAGELLAR MOTOR COMPLEX"/>
    <property type="match status" value="1"/>
</dbReference>
<dbReference type="Gene3D" id="3.30.1330.60">
    <property type="entry name" value="OmpA-like domain"/>
    <property type="match status" value="1"/>
</dbReference>
<reference evidence="4 5" key="1">
    <citation type="submission" date="2024-09" db="EMBL/GenBank/DDBJ databases">
        <authorList>
            <person name="Sun Q."/>
            <person name="Mori K."/>
        </authorList>
    </citation>
    <scope>NUCLEOTIDE SEQUENCE [LARGE SCALE GENOMIC DNA]</scope>
    <source>
        <strain evidence="4 5">TBRC 5777</strain>
    </source>
</reference>
<evidence type="ECO:0000259" key="3">
    <source>
        <dbReference type="PROSITE" id="PS51123"/>
    </source>
</evidence>
<gene>
    <name evidence="4" type="ORF">ACFFGY_21800</name>
</gene>
<keyword evidence="5" id="KW-1185">Reference proteome</keyword>
<dbReference type="InterPro" id="IPR006665">
    <property type="entry name" value="OmpA-like"/>
</dbReference>
<dbReference type="Pfam" id="PF00691">
    <property type="entry name" value="OmpA"/>
    <property type="match status" value="1"/>
</dbReference>
<dbReference type="SUPFAM" id="SSF103088">
    <property type="entry name" value="OmpA-like"/>
    <property type="match status" value="1"/>
</dbReference>
<evidence type="ECO:0000256" key="2">
    <source>
        <dbReference type="SAM" id="SignalP"/>
    </source>
</evidence>
<dbReference type="RefSeq" id="WP_377046646.1">
    <property type="nucleotide sequence ID" value="NZ_JBHLUN010000021.1"/>
</dbReference>
<sequence>MRRLFLASLAALPLLAACTASEVVTPASRVVFFTQDDVTLDDAAKGVVAEAAEVAKRHPSTTVRVAGFSDPAPTPVPGGNTRLSDLRARAVAAELRADGVAPARIIIQPRGATTYESVPVESRRVEINISN</sequence>
<dbReference type="PROSITE" id="PS51257">
    <property type="entry name" value="PROKAR_LIPOPROTEIN"/>
    <property type="match status" value="1"/>
</dbReference>
<accession>A0ABV6JYS5</accession>
<organism evidence="4 5">
    <name type="scientific">Roseomonas elaeocarpi</name>
    <dbReference type="NCBI Taxonomy" id="907779"/>
    <lineage>
        <taxon>Bacteria</taxon>
        <taxon>Pseudomonadati</taxon>
        <taxon>Pseudomonadota</taxon>
        <taxon>Alphaproteobacteria</taxon>
        <taxon>Acetobacterales</taxon>
        <taxon>Roseomonadaceae</taxon>
        <taxon>Roseomonas</taxon>
    </lineage>
</organism>
<name>A0ABV6JYS5_9PROT</name>
<dbReference type="InterPro" id="IPR050330">
    <property type="entry name" value="Bact_OuterMem_StrucFunc"/>
</dbReference>
<feature type="chain" id="PRO_5047105860" evidence="2">
    <location>
        <begin position="17"/>
        <end position="131"/>
    </location>
</feature>
<dbReference type="PANTHER" id="PTHR30329:SF21">
    <property type="entry name" value="LIPOPROTEIN YIAD-RELATED"/>
    <property type="match status" value="1"/>
</dbReference>
<comment type="caution">
    <text evidence="4">The sequence shown here is derived from an EMBL/GenBank/DDBJ whole genome shotgun (WGS) entry which is preliminary data.</text>
</comment>
<proteinExistence type="predicted"/>
<evidence type="ECO:0000313" key="4">
    <source>
        <dbReference type="EMBL" id="MFC0410887.1"/>
    </source>
</evidence>
<dbReference type="PROSITE" id="PS51123">
    <property type="entry name" value="OMPA_2"/>
    <property type="match status" value="1"/>
</dbReference>
<feature type="domain" description="OmpA-like" evidence="3">
    <location>
        <begin position="20"/>
        <end position="131"/>
    </location>
</feature>
<dbReference type="Proteomes" id="UP001589865">
    <property type="component" value="Unassembled WGS sequence"/>
</dbReference>
<dbReference type="EMBL" id="JBHLUN010000021">
    <property type="protein sequence ID" value="MFC0410887.1"/>
    <property type="molecule type" value="Genomic_DNA"/>
</dbReference>
<dbReference type="InterPro" id="IPR036737">
    <property type="entry name" value="OmpA-like_sf"/>
</dbReference>